<comment type="caution">
    <text evidence="2">The sequence shown here is derived from an EMBL/GenBank/DDBJ whole genome shotgun (WGS) entry which is preliminary data.</text>
</comment>
<dbReference type="EMBL" id="NDHI03003478">
    <property type="protein sequence ID" value="PNJ38027.1"/>
    <property type="molecule type" value="Genomic_DNA"/>
</dbReference>
<protein>
    <submittedName>
        <fullName evidence="2">MARK2 isoform 10</fullName>
    </submittedName>
</protein>
<sequence length="61" mass="6337">MEVAGSPFPFLQSAACLLTLAHIPAVGNILQHRRGGAGPTLGHLDSKPSSKSNMIRGRNSA</sequence>
<dbReference type="AlphaFoldDB" id="A0A2J8TYC1"/>
<organism evidence="2">
    <name type="scientific">Pongo abelii</name>
    <name type="common">Sumatran orangutan</name>
    <name type="synonym">Pongo pygmaeus abelii</name>
    <dbReference type="NCBI Taxonomy" id="9601"/>
    <lineage>
        <taxon>Eukaryota</taxon>
        <taxon>Metazoa</taxon>
        <taxon>Chordata</taxon>
        <taxon>Craniata</taxon>
        <taxon>Vertebrata</taxon>
        <taxon>Euteleostomi</taxon>
        <taxon>Mammalia</taxon>
        <taxon>Eutheria</taxon>
        <taxon>Euarchontoglires</taxon>
        <taxon>Primates</taxon>
        <taxon>Haplorrhini</taxon>
        <taxon>Catarrhini</taxon>
        <taxon>Hominidae</taxon>
        <taxon>Pongo</taxon>
    </lineage>
</organism>
<reference evidence="2" key="1">
    <citation type="submission" date="2017-12" db="EMBL/GenBank/DDBJ databases">
        <title>High-resolution comparative analysis of great ape genomes.</title>
        <authorList>
            <person name="Pollen A."/>
            <person name="Hastie A."/>
            <person name="Hormozdiari F."/>
            <person name="Dougherty M."/>
            <person name="Liu R."/>
            <person name="Chaisson M."/>
            <person name="Hoppe E."/>
            <person name="Hill C."/>
            <person name="Pang A."/>
            <person name="Hillier L."/>
            <person name="Baker C."/>
            <person name="Armstrong J."/>
            <person name="Shendure J."/>
            <person name="Paten B."/>
            <person name="Wilson R."/>
            <person name="Chao H."/>
            <person name="Schneider V."/>
            <person name="Ventura M."/>
            <person name="Kronenberg Z."/>
            <person name="Murali S."/>
            <person name="Gordon D."/>
            <person name="Cantsilieris S."/>
            <person name="Munson K."/>
            <person name="Nelson B."/>
            <person name="Raja A."/>
            <person name="Underwood J."/>
            <person name="Diekhans M."/>
            <person name="Fiddes I."/>
            <person name="Haussler D."/>
            <person name="Eichler E."/>
        </authorList>
    </citation>
    <scope>NUCLEOTIDE SEQUENCE [LARGE SCALE GENOMIC DNA]</scope>
    <source>
        <strain evidence="2">Susie</strain>
    </source>
</reference>
<accession>A0A2J8TYC1</accession>
<evidence type="ECO:0000313" key="2">
    <source>
        <dbReference type="EMBL" id="PNJ38027.1"/>
    </source>
</evidence>
<gene>
    <name evidence="2" type="ORF">CR201_G0031294</name>
</gene>
<proteinExistence type="predicted"/>
<feature type="non-terminal residue" evidence="2">
    <location>
        <position position="61"/>
    </location>
</feature>
<name>A0A2J8TYC1_PONAB</name>
<feature type="compositionally biased region" description="Polar residues" evidence="1">
    <location>
        <begin position="47"/>
        <end position="61"/>
    </location>
</feature>
<evidence type="ECO:0000256" key="1">
    <source>
        <dbReference type="SAM" id="MobiDB-lite"/>
    </source>
</evidence>
<feature type="region of interest" description="Disordered" evidence="1">
    <location>
        <begin position="32"/>
        <end position="61"/>
    </location>
</feature>